<evidence type="ECO:0000313" key="3">
    <source>
        <dbReference type="Proteomes" id="UP000296049"/>
    </source>
</evidence>
<accession>R0LYM1</accession>
<protein>
    <submittedName>
        <fullName evidence="2">Uncharacterized protein</fullName>
    </submittedName>
</protein>
<sequence length="236" mass="26747">MGEHPVTLRTVRREWCPTQSRKIGTRLSRVRQNPPQPHFRTSTTKKDLPPSSVLTESSRSTCLLHLPEGEGMAAPLFTGCYQKKLSADADVFGQHFSSQDHYTIYQSHVIPILVNSNKDHIFIQVHNITLSQEQCLTEERTACQPYIKVVKGNTIAEASQQAFLPAKWATLLVWEVFAKSCHQNKDNSSPSEAQNVPDLGTDLAQYSKVQGYRRGAMKLSHSNQPHYFLKLQFQEQ</sequence>
<dbReference type="EMBL" id="KB742572">
    <property type="protein sequence ID" value="EOB06920.1"/>
    <property type="molecule type" value="Genomic_DNA"/>
</dbReference>
<organism evidence="2 3">
    <name type="scientific">Anas platyrhynchos</name>
    <name type="common">Mallard</name>
    <name type="synonym">Anas boschas</name>
    <dbReference type="NCBI Taxonomy" id="8839"/>
    <lineage>
        <taxon>Eukaryota</taxon>
        <taxon>Metazoa</taxon>
        <taxon>Chordata</taxon>
        <taxon>Craniata</taxon>
        <taxon>Vertebrata</taxon>
        <taxon>Euteleostomi</taxon>
        <taxon>Archelosauria</taxon>
        <taxon>Archosauria</taxon>
        <taxon>Dinosauria</taxon>
        <taxon>Saurischia</taxon>
        <taxon>Theropoda</taxon>
        <taxon>Coelurosauria</taxon>
        <taxon>Aves</taxon>
        <taxon>Neognathae</taxon>
        <taxon>Galloanserae</taxon>
        <taxon>Anseriformes</taxon>
        <taxon>Anatidae</taxon>
        <taxon>Anatinae</taxon>
        <taxon>Anas</taxon>
    </lineage>
</organism>
<dbReference type="AlphaFoldDB" id="R0LYM1"/>
<gene>
    <name evidence="2" type="ORF">Anapl_09257</name>
</gene>
<evidence type="ECO:0000313" key="2">
    <source>
        <dbReference type="EMBL" id="EOB06920.1"/>
    </source>
</evidence>
<evidence type="ECO:0000256" key="1">
    <source>
        <dbReference type="SAM" id="MobiDB-lite"/>
    </source>
</evidence>
<feature type="region of interest" description="Disordered" evidence="1">
    <location>
        <begin position="22"/>
        <end position="53"/>
    </location>
</feature>
<dbReference type="Proteomes" id="UP000296049">
    <property type="component" value="Unassembled WGS sequence"/>
</dbReference>
<proteinExistence type="predicted"/>
<reference evidence="3" key="1">
    <citation type="journal article" date="2013" name="Nat. Genet.">
        <title>The duck genome and transcriptome provide insight into an avian influenza virus reservoir species.</title>
        <authorList>
            <person name="Huang Y."/>
            <person name="Li Y."/>
            <person name="Burt D.W."/>
            <person name="Chen H."/>
            <person name="Zhang Y."/>
            <person name="Qian W."/>
            <person name="Kim H."/>
            <person name="Gan S."/>
            <person name="Zhao Y."/>
            <person name="Li J."/>
            <person name="Yi K."/>
            <person name="Feng H."/>
            <person name="Zhu P."/>
            <person name="Li B."/>
            <person name="Liu Q."/>
            <person name="Fairley S."/>
            <person name="Magor K.E."/>
            <person name="Du Z."/>
            <person name="Hu X."/>
            <person name="Goodman L."/>
            <person name="Tafer H."/>
            <person name="Vignal A."/>
            <person name="Lee T."/>
            <person name="Kim K.W."/>
            <person name="Sheng Z."/>
            <person name="An Y."/>
            <person name="Searle S."/>
            <person name="Herrero J."/>
            <person name="Groenen M.A."/>
            <person name="Crooijmans R.P."/>
            <person name="Faraut T."/>
            <person name="Cai Q."/>
            <person name="Webster R.G."/>
            <person name="Aldridge J.R."/>
            <person name="Warren W.C."/>
            <person name="Bartschat S."/>
            <person name="Kehr S."/>
            <person name="Marz M."/>
            <person name="Stadler P.F."/>
            <person name="Smith J."/>
            <person name="Kraus R.H."/>
            <person name="Zhao Y."/>
            <person name="Ren L."/>
            <person name="Fei J."/>
            <person name="Morisson M."/>
            <person name="Kaiser P."/>
            <person name="Griffin D.K."/>
            <person name="Rao M."/>
            <person name="Pitel F."/>
            <person name="Wang J."/>
            <person name="Li N."/>
        </authorList>
    </citation>
    <scope>NUCLEOTIDE SEQUENCE [LARGE SCALE GENOMIC DNA]</scope>
</reference>
<name>R0LYM1_ANAPL</name>
<keyword evidence="3" id="KW-1185">Reference proteome</keyword>